<comment type="similarity">
    <text evidence="1">Belongs to the HyuE racemase family.</text>
</comment>
<sequence>MTVYLLNPNSSHETTEAMTAIARNEAPGLSITGLTAPFGPSMIVDEAGLGTGARAVEAMARGLTETGDVDAIIVAAFGDPGIAAVRAGLPGLPATGIGEASFAEAARDGQRFAVVTTTPELVAAIAERVRLAGHSDRFLGTVLTEGDPEALLTSCEALEAALEEACRRARDDLAAEVIIIGGGPLAEAADALGRRLSIPIVAPVRAAARRIVETLSGRGDGGKSG</sequence>
<evidence type="ECO:0000313" key="3">
    <source>
        <dbReference type="Proteomes" id="UP001164020"/>
    </source>
</evidence>
<evidence type="ECO:0000256" key="1">
    <source>
        <dbReference type="ARBA" id="ARBA00038414"/>
    </source>
</evidence>
<accession>A0ABY7BZ94</accession>
<protein>
    <submittedName>
        <fullName evidence="2">Aspartate/glutamate racemase family protein</fullName>
    </submittedName>
</protein>
<dbReference type="EMBL" id="CP114029">
    <property type="protein sequence ID" value="WAP68301.1"/>
    <property type="molecule type" value="Genomic_DNA"/>
</dbReference>
<dbReference type="Gene3D" id="3.40.50.12500">
    <property type="match status" value="1"/>
</dbReference>
<dbReference type="Proteomes" id="UP001164020">
    <property type="component" value="Chromosome"/>
</dbReference>
<keyword evidence="3" id="KW-1185">Reference proteome</keyword>
<dbReference type="RefSeq" id="WP_268880777.1">
    <property type="nucleotide sequence ID" value="NZ_CP114029.1"/>
</dbReference>
<reference evidence="2" key="1">
    <citation type="submission" date="2022-12" db="EMBL/GenBank/DDBJ databases">
        <title>Jiella pelagia sp. nov., isolated from phosphonate enriched culture of Northwest Pacific surface seawater.</title>
        <authorList>
            <person name="Shin D.Y."/>
            <person name="Hwang C.Y."/>
        </authorList>
    </citation>
    <scope>NUCLEOTIDE SEQUENCE</scope>
    <source>
        <strain evidence="2">HL-NP1</strain>
    </source>
</reference>
<dbReference type="InterPro" id="IPR052186">
    <property type="entry name" value="Hydantoin_racemase-like"/>
</dbReference>
<dbReference type="PANTHER" id="PTHR28047">
    <property type="entry name" value="PROTEIN DCG1"/>
    <property type="match status" value="1"/>
</dbReference>
<gene>
    <name evidence="2" type="ORF">OH818_23615</name>
</gene>
<name>A0ABY7BZ94_9HYPH</name>
<dbReference type="InterPro" id="IPR015942">
    <property type="entry name" value="Asp/Glu/hydantoin_racemase"/>
</dbReference>
<dbReference type="Pfam" id="PF01177">
    <property type="entry name" value="Asp_Glu_race"/>
    <property type="match status" value="1"/>
</dbReference>
<evidence type="ECO:0000313" key="2">
    <source>
        <dbReference type="EMBL" id="WAP68301.1"/>
    </source>
</evidence>
<dbReference type="InterPro" id="IPR053714">
    <property type="entry name" value="Iso_Racemase_Enz_sf"/>
</dbReference>
<organism evidence="2 3">
    <name type="scientific">Jiella pelagia</name>
    <dbReference type="NCBI Taxonomy" id="2986949"/>
    <lineage>
        <taxon>Bacteria</taxon>
        <taxon>Pseudomonadati</taxon>
        <taxon>Pseudomonadota</taxon>
        <taxon>Alphaproteobacteria</taxon>
        <taxon>Hyphomicrobiales</taxon>
        <taxon>Aurantimonadaceae</taxon>
        <taxon>Jiella</taxon>
    </lineage>
</organism>
<dbReference type="PANTHER" id="PTHR28047:SF5">
    <property type="entry name" value="PROTEIN DCG1"/>
    <property type="match status" value="1"/>
</dbReference>
<proteinExistence type="inferred from homology"/>